<proteinExistence type="predicted"/>
<protein>
    <submittedName>
        <fullName evidence="3">Uncharacterized protein</fullName>
    </submittedName>
</protein>
<name>A0A1E4R5J8_9BACI</name>
<dbReference type="RefSeq" id="WP_069480803.1">
    <property type="nucleotide sequence ID" value="NZ_JANIOG010000001.1"/>
</dbReference>
<comment type="caution">
    <text evidence="3">The sequence shown here is derived from an EMBL/GenBank/DDBJ whole genome shotgun (WGS) entry which is preliminary data.</text>
</comment>
<dbReference type="OrthoDB" id="2739173at2"/>
<sequence length="103" mass="11419">MWTKIVTSLGLVSIGVAIGMLTNLVAFNGDLGDNESNMYQDYNSYLDEMNPAQGDWESPNPRGELTPEQWEEFTSKSGGQMPEQWDPSTPHSEESIQGSTSPY</sequence>
<organism evidence="3 4">
    <name type="scientific">Lysinibacillus fusiformis</name>
    <dbReference type="NCBI Taxonomy" id="28031"/>
    <lineage>
        <taxon>Bacteria</taxon>
        <taxon>Bacillati</taxon>
        <taxon>Bacillota</taxon>
        <taxon>Bacilli</taxon>
        <taxon>Bacillales</taxon>
        <taxon>Bacillaceae</taxon>
        <taxon>Lysinibacillus</taxon>
    </lineage>
</organism>
<reference evidence="3 4" key="1">
    <citation type="submission" date="2016-09" db="EMBL/GenBank/DDBJ databases">
        <title>Draft genome sequence of the soil isolate, Lysinibacillus fusiformis M5, a potential hypoxanthine producer.</title>
        <authorList>
            <person name="Gallegos-Monterrosa R."/>
            <person name="Maroti G."/>
            <person name="Balint B."/>
            <person name="Kovacs A.T."/>
        </authorList>
    </citation>
    <scope>NUCLEOTIDE SEQUENCE [LARGE SCALE GENOMIC DNA]</scope>
    <source>
        <strain evidence="3 4">M5</strain>
    </source>
</reference>
<keyword evidence="2" id="KW-0472">Membrane</keyword>
<dbReference type="Proteomes" id="UP000094784">
    <property type="component" value="Unassembled WGS sequence"/>
</dbReference>
<gene>
    <name evidence="3" type="ORF">BG258_07480</name>
</gene>
<keyword evidence="2" id="KW-1133">Transmembrane helix</keyword>
<accession>A0A1E4R5J8</accession>
<feature type="region of interest" description="Disordered" evidence="1">
    <location>
        <begin position="50"/>
        <end position="103"/>
    </location>
</feature>
<evidence type="ECO:0000256" key="2">
    <source>
        <dbReference type="SAM" id="Phobius"/>
    </source>
</evidence>
<evidence type="ECO:0000256" key="1">
    <source>
        <dbReference type="SAM" id="MobiDB-lite"/>
    </source>
</evidence>
<keyword evidence="2" id="KW-0812">Transmembrane</keyword>
<evidence type="ECO:0000313" key="3">
    <source>
        <dbReference type="EMBL" id="ODV55752.1"/>
    </source>
</evidence>
<dbReference type="EMBL" id="MECQ01000001">
    <property type="protein sequence ID" value="ODV55752.1"/>
    <property type="molecule type" value="Genomic_DNA"/>
</dbReference>
<evidence type="ECO:0000313" key="4">
    <source>
        <dbReference type="Proteomes" id="UP000094784"/>
    </source>
</evidence>
<feature type="transmembrane region" description="Helical" evidence="2">
    <location>
        <begin position="6"/>
        <end position="27"/>
    </location>
</feature>
<dbReference type="AlphaFoldDB" id="A0A1E4R5J8"/>
<feature type="compositionally biased region" description="Polar residues" evidence="1">
    <location>
        <begin position="86"/>
        <end position="103"/>
    </location>
</feature>